<accession>A0A8G2CKQ1</accession>
<dbReference type="OrthoDB" id="9816424at2"/>
<organism evidence="1 2">
    <name type="scientific">Acidiphilium rubrum</name>
    <dbReference type="NCBI Taxonomy" id="526"/>
    <lineage>
        <taxon>Bacteria</taxon>
        <taxon>Pseudomonadati</taxon>
        <taxon>Pseudomonadota</taxon>
        <taxon>Alphaproteobacteria</taxon>
        <taxon>Acetobacterales</taxon>
        <taxon>Acidocellaceae</taxon>
        <taxon>Acidiphilium</taxon>
    </lineage>
</organism>
<dbReference type="InterPro" id="IPR014556">
    <property type="entry name" value="UCP029407"/>
</dbReference>
<keyword evidence="2" id="KW-1185">Reference proteome</keyword>
<protein>
    <recommendedName>
        <fullName evidence="3">Sulfotransferase family protein</fullName>
    </recommendedName>
</protein>
<dbReference type="RefSeq" id="WP_051657261.1">
    <property type="nucleotide sequence ID" value="NZ_FTNE01000010.1"/>
</dbReference>
<comment type="caution">
    <text evidence="1">The sequence shown here is derived from an EMBL/GenBank/DDBJ whole genome shotgun (WGS) entry which is preliminary data.</text>
</comment>
<sequence length="357" mass="38081">MDQAGGFRQAILVLGMHRSGTSALTRVISLCGADLPATLMPPAAGDNETGFWEPQALVDLHDEVLAAMGSSWRDVRGMPADWFDSAAAVPFRERLAALLVAEYRDAAVFVVKDPRLCRLLPLWLPVLAALGIAPRVVVPVRHPLEVAASLHRREGFDAGRAQALWRSHVLVAERESRGLVRCFVTYDQLMTDWRVVVRRIGAVAGADWLAGADAGAIEAFLSADLRHHAVAGDDGDGDGAAMIAGVAPVFDWLVAAAAGDEPDGALMDRVAADVAIGEAYFGPVIAPIEAALAKQAGDLQHWIDAAVERYAVIEDLRREIDRLAALVPGARPGRLPRWVAALRRLVGAAGARGEDEG</sequence>
<proteinExistence type="predicted"/>
<name>A0A8G2CKQ1_ACIRU</name>
<dbReference type="Proteomes" id="UP000186308">
    <property type="component" value="Unassembled WGS sequence"/>
</dbReference>
<reference evidence="1 2" key="1">
    <citation type="submission" date="2017-01" db="EMBL/GenBank/DDBJ databases">
        <authorList>
            <person name="Varghese N."/>
            <person name="Submissions S."/>
        </authorList>
    </citation>
    <scope>NUCLEOTIDE SEQUENCE [LARGE SCALE GENOMIC DNA]</scope>
    <source>
        <strain evidence="1 2">ATCC 35905</strain>
    </source>
</reference>
<evidence type="ECO:0000313" key="1">
    <source>
        <dbReference type="EMBL" id="SIQ82873.1"/>
    </source>
</evidence>
<dbReference type="SUPFAM" id="SSF52540">
    <property type="entry name" value="P-loop containing nucleoside triphosphate hydrolases"/>
    <property type="match status" value="1"/>
</dbReference>
<evidence type="ECO:0000313" key="2">
    <source>
        <dbReference type="Proteomes" id="UP000186308"/>
    </source>
</evidence>
<dbReference type="PIRSF" id="PIRSF029407">
    <property type="entry name" value="UCP029407"/>
    <property type="match status" value="1"/>
</dbReference>
<evidence type="ECO:0008006" key="3">
    <source>
        <dbReference type="Google" id="ProtNLM"/>
    </source>
</evidence>
<dbReference type="InterPro" id="IPR027417">
    <property type="entry name" value="P-loop_NTPase"/>
</dbReference>
<gene>
    <name evidence="1" type="ORF">SAMN05421828_11046</name>
</gene>
<dbReference type="AlphaFoldDB" id="A0A8G2CKQ1"/>
<dbReference type="Gene3D" id="3.40.50.300">
    <property type="entry name" value="P-loop containing nucleotide triphosphate hydrolases"/>
    <property type="match status" value="1"/>
</dbReference>
<dbReference type="EMBL" id="FTNE01000010">
    <property type="protein sequence ID" value="SIQ82873.1"/>
    <property type="molecule type" value="Genomic_DNA"/>
</dbReference>